<name>A0A7C4JLM3_9CREN</name>
<evidence type="ECO:0000313" key="1">
    <source>
        <dbReference type="EMBL" id="HGQ36290.1"/>
    </source>
</evidence>
<dbReference type="AlphaFoldDB" id="A0A7C4JLM3"/>
<evidence type="ECO:0000313" key="2">
    <source>
        <dbReference type="EMBL" id="HGQ65259.1"/>
    </source>
</evidence>
<dbReference type="EMBL" id="DTBD01000083">
    <property type="protein sequence ID" value="HGQ65259.1"/>
    <property type="molecule type" value="Genomic_DNA"/>
</dbReference>
<organism evidence="2">
    <name type="scientific">Ignisphaera aggregans</name>
    <dbReference type="NCBI Taxonomy" id="334771"/>
    <lineage>
        <taxon>Archaea</taxon>
        <taxon>Thermoproteota</taxon>
        <taxon>Thermoprotei</taxon>
        <taxon>Desulfurococcales</taxon>
        <taxon>Desulfurococcaceae</taxon>
        <taxon>Ignisphaera</taxon>
    </lineage>
</organism>
<sequence length="70" mass="8091">MAINNVKTKLVTPLIKILYASMLFITRDNVFQANILEYRGINFNASYVLPSAKLYETRGFILFLNSRFRG</sequence>
<comment type="caution">
    <text evidence="2">The sequence shown here is derived from an EMBL/GenBank/DDBJ whole genome shotgun (WGS) entry which is preliminary data.</text>
</comment>
<reference evidence="2" key="1">
    <citation type="journal article" date="2020" name="mSystems">
        <title>Genome- and Community-Level Interaction Insights into Carbon Utilization and Element Cycling Functions of Hydrothermarchaeota in Hydrothermal Sediment.</title>
        <authorList>
            <person name="Zhou Z."/>
            <person name="Liu Y."/>
            <person name="Xu W."/>
            <person name="Pan J."/>
            <person name="Luo Z.H."/>
            <person name="Li M."/>
        </authorList>
    </citation>
    <scope>NUCLEOTIDE SEQUENCE [LARGE SCALE GENOMIC DNA]</scope>
    <source>
        <strain evidence="2">SpSt-637</strain>
        <strain evidence="1">SpSt-667</strain>
    </source>
</reference>
<protein>
    <submittedName>
        <fullName evidence="2">Uncharacterized protein</fullName>
    </submittedName>
</protein>
<gene>
    <name evidence="2" type="ORF">ENU08_08465</name>
    <name evidence="1" type="ORF">ENU41_06405</name>
</gene>
<proteinExistence type="predicted"/>
<dbReference type="EMBL" id="DTCK01000040">
    <property type="protein sequence ID" value="HGQ36290.1"/>
    <property type="molecule type" value="Genomic_DNA"/>
</dbReference>
<accession>A0A7C4JLM3</accession>